<reference evidence="1 2" key="1">
    <citation type="submission" date="2017-10" db="EMBL/GenBank/DDBJ databases">
        <title>Draft genome of Longimonas halophila.</title>
        <authorList>
            <person name="Goh K.M."/>
            <person name="Shamsir M.S."/>
            <person name="Lim S.W."/>
        </authorList>
    </citation>
    <scope>NUCLEOTIDE SEQUENCE [LARGE SCALE GENOMIC DNA]</scope>
    <source>
        <strain evidence="1 2">KCTC 42399</strain>
    </source>
</reference>
<accession>A0A2H3NJJ3</accession>
<evidence type="ECO:0000313" key="2">
    <source>
        <dbReference type="Proteomes" id="UP000221024"/>
    </source>
</evidence>
<dbReference type="AlphaFoldDB" id="A0A2H3NJJ3"/>
<gene>
    <name evidence="1" type="ORF">CRI93_10830</name>
</gene>
<protein>
    <recommendedName>
        <fullName evidence="3">GWxTD domain-containing protein</fullName>
    </recommendedName>
</protein>
<dbReference type="OrthoDB" id="1521923at2"/>
<dbReference type="EMBL" id="PDEP01000010">
    <property type="protein sequence ID" value="PEN05970.1"/>
    <property type="molecule type" value="Genomic_DNA"/>
</dbReference>
<comment type="caution">
    <text evidence="1">The sequence shown here is derived from an EMBL/GenBank/DDBJ whole genome shotgun (WGS) entry which is preliminary data.</text>
</comment>
<proteinExistence type="predicted"/>
<keyword evidence="2" id="KW-1185">Reference proteome</keyword>
<evidence type="ECO:0008006" key="3">
    <source>
        <dbReference type="Google" id="ProtNLM"/>
    </source>
</evidence>
<sequence>MVPSKISQAQEPLTNVADLRIDDTVATLGIEAAKRGDYGSSIELLIPLFQQEAGYVVPDHNAIGYWLGKSLLEAHTARNALHTWHRTLRTLDEESAAWSLTADAFVRATFETNTLDYQGVAAQTYLTLIERAGRTSAFPEPIREAVQQHVLETAFVLPDDVKRRIGLDPSRTIRHRSDLTLNASAGEILAAWWRKQDRSVASASNERLVEHLSRVADARASYMHDEYIDARGRVHIRLGPPPITLEVTFADYPVIQREIIRRQTNVTSFDFSPGIYWEYDELGTEAHFLFLESDEGDTYELGTVTDMIPRHIRRNFTGRSTNTYAYLRSMEVALRQLSVYNPRYMGRYAEVENYIAYYNTGGGINFATPGEQATKVNQRNTMEDHRLKRIRRETVGAAQSNVDASYPGLDVQTRWARFLEDDGTTRTEIYWTAPADLLDPRTAVDTDALDVEDMEVDAESITGASRIIANTRLEDSEHRTALQANKQAHVPESVESNWFPAQTIAIRSDKTPFHLGVQWDQRLGQNAESAGNLLLRRSTTRIDTLAQLSNDASSIEMSDVKLVEANPDALAEDIDGRALPPYPREEVHEDTPLGIYFEVYHLMFDENDRARYTIDLNVDRVQPRGGVARWVRGDEELQTTTTTTNETTQRRTNELFLLDVEAWEDAAENENVTLTVRITDEVSGASVERDLTLSVVRDEE</sequence>
<dbReference type="Proteomes" id="UP000221024">
    <property type="component" value="Unassembled WGS sequence"/>
</dbReference>
<evidence type="ECO:0000313" key="1">
    <source>
        <dbReference type="EMBL" id="PEN05970.1"/>
    </source>
</evidence>
<dbReference type="RefSeq" id="WP_098062659.1">
    <property type="nucleotide sequence ID" value="NZ_PDEP01000010.1"/>
</dbReference>
<name>A0A2H3NJJ3_9BACT</name>
<organism evidence="1 2">
    <name type="scientific">Longimonas halophila</name>
    <dbReference type="NCBI Taxonomy" id="1469170"/>
    <lineage>
        <taxon>Bacteria</taxon>
        <taxon>Pseudomonadati</taxon>
        <taxon>Rhodothermota</taxon>
        <taxon>Rhodothermia</taxon>
        <taxon>Rhodothermales</taxon>
        <taxon>Salisaetaceae</taxon>
        <taxon>Longimonas</taxon>
    </lineage>
</organism>